<evidence type="ECO:0000313" key="3">
    <source>
        <dbReference type="EMBL" id="UUV22283.1"/>
    </source>
</evidence>
<protein>
    <submittedName>
        <fullName evidence="3">T9SS type A sorting domain-containing protein</fullName>
    </submittedName>
</protein>
<organism evidence="3 4">
    <name type="scientific">Paenimyroides aestuarii</name>
    <dbReference type="NCBI Taxonomy" id="2968490"/>
    <lineage>
        <taxon>Bacteria</taxon>
        <taxon>Pseudomonadati</taxon>
        <taxon>Bacteroidota</taxon>
        <taxon>Flavobacteriia</taxon>
        <taxon>Flavobacteriales</taxon>
        <taxon>Flavobacteriaceae</taxon>
        <taxon>Paenimyroides</taxon>
    </lineage>
</organism>
<evidence type="ECO:0000259" key="2">
    <source>
        <dbReference type="Pfam" id="PF18962"/>
    </source>
</evidence>
<dbReference type="Proteomes" id="UP001317001">
    <property type="component" value="Chromosome"/>
</dbReference>
<reference evidence="3 4" key="1">
    <citation type="submission" date="2022-08" db="EMBL/GenBank/DDBJ databases">
        <title>Myroides zhujiangensis sp. nov., a novel bacterium isolated from sediment in the Pearl River Estuary.</title>
        <authorList>
            <person name="Cui L."/>
        </authorList>
    </citation>
    <scope>NUCLEOTIDE SEQUENCE [LARGE SCALE GENOMIC DNA]</scope>
    <source>
        <strain evidence="3 4">SCSIO 72103</strain>
    </source>
</reference>
<evidence type="ECO:0000256" key="1">
    <source>
        <dbReference type="ARBA" id="ARBA00022729"/>
    </source>
</evidence>
<keyword evidence="4" id="KW-1185">Reference proteome</keyword>
<dbReference type="EMBL" id="CP102382">
    <property type="protein sequence ID" value="UUV22283.1"/>
    <property type="molecule type" value="Genomic_DNA"/>
</dbReference>
<sequence>MKKILLIITTLLGVYNLTAQVLYNETFDSYNWGNVGTDPTGVIPGQGGWLTEGEFAQHNSVFTIVNEANRGKVLDLTTPYSMSKEHYFLIKPNLNVLIDNRTAGNDVIKIEIDYFTGNKIPAVQALSNIRLLLKDMSLYVPQEEFIIIQFSKVYGFFGARTDATSSNTQSFAHYPVFPFNTWVTLIMYLDYTNNKIYMHIPQFNKVSSSGLVTNPTSTNLMQDYKLQRLVFQVSVASNGNNNVYSNQRYDNIKITAMSVVPPEVIALSSTEQLAAKFNLYPNPANNVVNITNAENMQVQQITVYDVAGKQLSTQNYNNETEIQLNVANLASGTYMLHLQTKQGTAVKKLVKK</sequence>
<feature type="domain" description="Secretion system C-terminal sorting" evidence="2">
    <location>
        <begin position="279"/>
        <end position="350"/>
    </location>
</feature>
<gene>
    <name evidence="3" type="ORF">NPX36_04395</name>
</gene>
<dbReference type="Pfam" id="PF18962">
    <property type="entry name" value="Por_Secre_tail"/>
    <property type="match status" value="1"/>
</dbReference>
<evidence type="ECO:0000313" key="4">
    <source>
        <dbReference type="Proteomes" id="UP001317001"/>
    </source>
</evidence>
<dbReference type="RefSeq" id="WP_257500200.1">
    <property type="nucleotide sequence ID" value="NZ_CP102382.1"/>
</dbReference>
<dbReference type="NCBIfam" id="TIGR04183">
    <property type="entry name" value="Por_Secre_tail"/>
    <property type="match status" value="1"/>
</dbReference>
<keyword evidence="1" id="KW-0732">Signal</keyword>
<name>A0ABY5NUL8_9FLAO</name>
<dbReference type="InterPro" id="IPR026444">
    <property type="entry name" value="Secre_tail"/>
</dbReference>
<proteinExistence type="predicted"/>
<dbReference type="Gene3D" id="2.60.40.3080">
    <property type="match status" value="1"/>
</dbReference>
<accession>A0ABY5NUL8</accession>